<evidence type="ECO:0000256" key="3">
    <source>
        <dbReference type="ARBA" id="ARBA00022679"/>
    </source>
</evidence>
<evidence type="ECO:0000256" key="5">
    <source>
        <dbReference type="PROSITE-ProRule" id="PRU00104"/>
    </source>
</evidence>
<dbReference type="EMBL" id="KK365144">
    <property type="protein sequence ID" value="KCZ81347.1"/>
    <property type="molecule type" value="Genomic_DNA"/>
</dbReference>
<feature type="non-terminal residue" evidence="7">
    <location>
        <position position="1"/>
    </location>
</feature>
<dbReference type="InterPro" id="IPR000569">
    <property type="entry name" value="HECT_dom"/>
</dbReference>
<dbReference type="GO" id="GO:0000209">
    <property type="term" value="P:protein polyubiquitination"/>
    <property type="evidence" value="ECO:0007669"/>
    <property type="project" value="InterPro"/>
</dbReference>
<dbReference type="EC" id="2.3.2.26" evidence="2"/>
<evidence type="ECO:0000259" key="6">
    <source>
        <dbReference type="PROSITE" id="PS50237"/>
    </source>
</evidence>
<evidence type="ECO:0000256" key="1">
    <source>
        <dbReference type="ARBA" id="ARBA00000885"/>
    </source>
</evidence>
<evidence type="ECO:0000313" key="8">
    <source>
        <dbReference type="Proteomes" id="UP000030655"/>
    </source>
</evidence>
<dbReference type="PROSITE" id="PS50237">
    <property type="entry name" value="HECT"/>
    <property type="match status" value="1"/>
</dbReference>
<gene>
    <name evidence="7" type="ORF">H312_01228</name>
</gene>
<dbReference type="SUPFAM" id="SSF56204">
    <property type="entry name" value="Hect, E3 ligase catalytic domain"/>
    <property type="match status" value="1"/>
</dbReference>
<reference evidence="7 8" key="2">
    <citation type="submission" date="2014-03" db="EMBL/GenBank/DDBJ databases">
        <title>The Genome Sequence of Anncaliia algerae insect isolate PRA339.</title>
        <authorList>
            <consortium name="The Broad Institute Genome Sequencing Platform"/>
            <consortium name="The Broad Institute Genome Sequencing Center for Infectious Disease"/>
            <person name="Cuomo C."/>
            <person name="Becnel J."/>
            <person name="Sanscrainte N."/>
            <person name="Walker B."/>
            <person name="Young S.K."/>
            <person name="Zeng Q."/>
            <person name="Gargeya S."/>
            <person name="Fitzgerald M."/>
            <person name="Haas B."/>
            <person name="Abouelleil A."/>
            <person name="Alvarado L."/>
            <person name="Arachchi H.M."/>
            <person name="Berlin A.M."/>
            <person name="Chapman S.B."/>
            <person name="Dewar J."/>
            <person name="Goldberg J."/>
            <person name="Griggs A."/>
            <person name="Gujja S."/>
            <person name="Hansen M."/>
            <person name="Howarth C."/>
            <person name="Imamovic A."/>
            <person name="Larimer J."/>
            <person name="McCowan C."/>
            <person name="Murphy C."/>
            <person name="Neiman D."/>
            <person name="Pearson M."/>
            <person name="Priest M."/>
            <person name="Roberts A."/>
            <person name="Saif S."/>
            <person name="Shea T."/>
            <person name="Sisk P."/>
            <person name="Sykes S."/>
            <person name="Wortman J."/>
            <person name="Nusbaum C."/>
            <person name="Birren B."/>
        </authorList>
    </citation>
    <scope>NUCLEOTIDE SEQUENCE [LARGE SCALE GENOMIC DNA]</scope>
    <source>
        <strain evidence="7 8">PRA339</strain>
    </source>
</reference>
<evidence type="ECO:0000256" key="2">
    <source>
        <dbReference type="ARBA" id="ARBA00012485"/>
    </source>
</evidence>
<accession>A0A059F2L2</accession>
<reference evidence="8" key="1">
    <citation type="submission" date="2013-02" db="EMBL/GenBank/DDBJ databases">
        <authorList>
            <consortium name="The Broad Institute Genome Sequencing Platform"/>
            <person name="Cuomo C."/>
            <person name="Becnel J."/>
            <person name="Sanscrainte N."/>
            <person name="Walker B."/>
            <person name="Young S.K."/>
            <person name="Zeng Q."/>
            <person name="Gargeya S."/>
            <person name="Fitzgerald M."/>
            <person name="Haas B."/>
            <person name="Abouelleil A."/>
            <person name="Alvarado L."/>
            <person name="Arachchi H.M."/>
            <person name="Berlin A.M."/>
            <person name="Chapman S.B."/>
            <person name="Dewar J."/>
            <person name="Goldberg J."/>
            <person name="Griggs A."/>
            <person name="Gujja S."/>
            <person name="Hansen M."/>
            <person name="Howarth C."/>
            <person name="Imamovic A."/>
            <person name="Larimer J."/>
            <person name="McCowan C."/>
            <person name="Murphy C."/>
            <person name="Neiman D."/>
            <person name="Pearson M."/>
            <person name="Priest M."/>
            <person name="Roberts A."/>
            <person name="Saif S."/>
            <person name="Shea T."/>
            <person name="Sisk P."/>
            <person name="Sykes S."/>
            <person name="Wortman J."/>
            <person name="Nusbaum C."/>
            <person name="Birren B."/>
        </authorList>
    </citation>
    <scope>NUCLEOTIDE SEQUENCE [LARGE SCALE GENOMIC DNA]</scope>
    <source>
        <strain evidence="8">PRA339</strain>
    </source>
</reference>
<dbReference type="InterPro" id="IPR035983">
    <property type="entry name" value="Hect_E3_ubiquitin_ligase"/>
</dbReference>
<dbReference type="PANTHER" id="PTHR45700:SF2">
    <property type="entry name" value="UBIQUITIN-PROTEIN LIGASE E3C"/>
    <property type="match status" value="1"/>
</dbReference>
<keyword evidence="8" id="KW-1185">Reference proteome</keyword>
<feature type="domain" description="HECT" evidence="6">
    <location>
        <begin position="402"/>
        <end position="723"/>
    </location>
</feature>
<dbReference type="Gene3D" id="3.30.2160.10">
    <property type="entry name" value="Hect, E3 ligase catalytic domain"/>
    <property type="match status" value="1"/>
</dbReference>
<protein>
    <recommendedName>
        <fullName evidence="2">HECT-type E3 ubiquitin transferase</fullName>
        <ecNumber evidence="2">2.3.2.26</ecNumber>
    </recommendedName>
</protein>
<dbReference type="Gene3D" id="3.90.1750.10">
    <property type="entry name" value="Hect, E3 ligase catalytic domains"/>
    <property type="match status" value="1"/>
</dbReference>
<dbReference type="AlphaFoldDB" id="A0A059F2L2"/>
<sequence>LYSQLKKGCEYKCSKIFCKVDADSKSLKRLSSVLSEYGTIFLCENQDLITQKNSSVAAKHIDKGCVILDYMFFIIAFLEEGDCYNNIQNNTNLKQEHVHFKNKSSILKEVSFMNKEDEELENCSHLFDTGQCIPMKTFNHLEKCMKSLEQKELHTYCKFLTKEEYLEEEVLLMEGVLYFLVEKFANSSNYFLRPFVVRILSIVINEKRINNYYTRPLLKIFYDMQNIYDEMMETKSLNIAKNMCSQNELCFINPRTTFNDYTNIKLALRNYLDGMSGVDVRENSSLTDMLNIFKILYLINEKTKIFCYEDFYLKNLSRKVNIHEEYCYYKNNLRSMFNFTFILTLSTKSNFIKYENSDLVKESLQETFFRALFEGEKVPYFYIKINRSTLYAQTLKLLRKTPNFDLRKQVKVIFNNEEGEDQGGIKKEYFQLLSEEIREEKRLFINKNDILWFKLDGSSQRPEYESIGKIIGIALYNNVVLNLPFPTLFFKRLLNKETELEDLKEIDEPIFNSLKNLLKMSEEEIKCSGQTFCISYQSGSKIIEKRLIKNGDMVPVTSENIGLFVTRYYKFLTSESVEPFMKSIRRGFLSVIQPTSFEFLHARELEKIIVGSKIINITLLKDTCIYRGYDPDDPIPIWFWEIVSSYDEEKKKKLLQFITGNDRIPVTGSVLRIVFMKNGCDTDRLPSAQTCFNILMIPEYNSKEKLENKINMAINYSKGFYLV</sequence>
<name>A0A059F2L2_9MICR</name>
<keyword evidence="4 5" id="KW-0833">Ubl conjugation pathway</keyword>
<keyword evidence="3" id="KW-0808">Transferase</keyword>
<evidence type="ECO:0000313" key="7">
    <source>
        <dbReference type="EMBL" id="KCZ81347.1"/>
    </source>
</evidence>
<dbReference type="GO" id="GO:0006511">
    <property type="term" value="P:ubiquitin-dependent protein catabolic process"/>
    <property type="evidence" value="ECO:0007669"/>
    <property type="project" value="TreeGrafter"/>
</dbReference>
<dbReference type="PANTHER" id="PTHR45700">
    <property type="entry name" value="UBIQUITIN-PROTEIN LIGASE E3C"/>
    <property type="match status" value="1"/>
</dbReference>
<dbReference type="FunFam" id="3.30.2410.10:FF:000003">
    <property type="entry name" value="probable E3 ubiquitin-protein ligase HERC4 isoform X1"/>
    <property type="match status" value="1"/>
</dbReference>
<comment type="catalytic activity">
    <reaction evidence="1">
        <text>S-ubiquitinyl-[E2 ubiquitin-conjugating enzyme]-L-cysteine + [acceptor protein]-L-lysine = [E2 ubiquitin-conjugating enzyme]-L-cysteine + N(6)-ubiquitinyl-[acceptor protein]-L-lysine.</text>
        <dbReference type="EC" id="2.3.2.26"/>
    </reaction>
</comment>
<dbReference type="VEuPathDB" id="MicrosporidiaDB:H312_01228"/>
<organism evidence="7 8">
    <name type="scientific">Anncaliia algerae PRA339</name>
    <dbReference type="NCBI Taxonomy" id="1288291"/>
    <lineage>
        <taxon>Eukaryota</taxon>
        <taxon>Fungi</taxon>
        <taxon>Fungi incertae sedis</taxon>
        <taxon>Microsporidia</taxon>
        <taxon>Tubulinosematoidea</taxon>
        <taxon>Tubulinosematidae</taxon>
        <taxon>Anncaliia</taxon>
    </lineage>
</organism>
<dbReference type="HOGENOM" id="CLU_002173_5_2_1"/>
<dbReference type="Proteomes" id="UP000030655">
    <property type="component" value="Unassembled WGS sequence"/>
</dbReference>
<dbReference type="STRING" id="1288291.A0A059F2L2"/>
<dbReference type="SMART" id="SM00119">
    <property type="entry name" value="HECTc"/>
    <property type="match status" value="1"/>
</dbReference>
<dbReference type="Pfam" id="PF00632">
    <property type="entry name" value="HECT"/>
    <property type="match status" value="1"/>
</dbReference>
<dbReference type="GO" id="GO:0061630">
    <property type="term" value="F:ubiquitin protein ligase activity"/>
    <property type="evidence" value="ECO:0007669"/>
    <property type="project" value="UniProtKB-EC"/>
</dbReference>
<dbReference type="Gene3D" id="3.30.2410.10">
    <property type="entry name" value="Hect, E3 ligase catalytic domain"/>
    <property type="match status" value="1"/>
</dbReference>
<dbReference type="InterPro" id="IPR044611">
    <property type="entry name" value="E3A/B/C-like"/>
</dbReference>
<dbReference type="OrthoDB" id="8068875at2759"/>
<evidence type="ECO:0000256" key="4">
    <source>
        <dbReference type="ARBA" id="ARBA00022786"/>
    </source>
</evidence>
<feature type="active site" description="Glycyl thioester intermediate" evidence="5">
    <location>
        <position position="691"/>
    </location>
</feature>
<proteinExistence type="predicted"/>